<dbReference type="Proteomes" id="UP000242418">
    <property type="component" value="Unassembled WGS sequence"/>
</dbReference>
<keyword evidence="2" id="KW-1185">Reference proteome</keyword>
<organism evidence="1 2">
    <name type="scientific">Pseudomonas peli</name>
    <dbReference type="NCBI Taxonomy" id="592361"/>
    <lineage>
        <taxon>Bacteria</taxon>
        <taxon>Pseudomonadati</taxon>
        <taxon>Pseudomonadota</taxon>
        <taxon>Gammaproteobacteria</taxon>
        <taxon>Pseudomonadales</taxon>
        <taxon>Pseudomonadaceae</taxon>
        <taxon>Pseudomonas</taxon>
    </lineage>
</organism>
<gene>
    <name evidence="1" type="ORF">SAMN05216370_0911</name>
</gene>
<name>A0AB37Z409_9PSED</name>
<comment type="caution">
    <text evidence="1">The sequence shown here is derived from an EMBL/GenBank/DDBJ whole genome shotgun (WGS) entry which is preliminary data.</text>
</comment>
<reference evidence="1 2" key="1">
    <citation type="submission" date="2016-10" db="EMBL/GenBank/DDBJ databases">
        <authorList>
            <person name="Varghese N."/>
            <person name="Submissions S."/>
        </authorList>
    </citation>
    <scope>NUCLEOTIDE SEQUENCE [LARGE SCALE GENOMIC DNA]</scope>
    <source>
        <strain evidence="1 2">DSM 17833</strain>
    </source>
</reference>
<dbReference type="AlphaFoldDB" id="A0AB37Z409"/>
<accession>A0AB37Z409</accession>
<evidence type="ECO:0000313" key="2">
    <source>
        <dbReference type="Proteomes" id="UP000242418"/>
    </source>
</evidence>
<dbReference type="RefSeq" id="WP_167354425.1">
    <property type="nucleotide sequence ID" value="NZ_FMTL01000001.1"/>
</dbReference>
<protein>
    <submittedName>
        <fullName evidence="1">Uncharacterized protein</fullName>
    </submittedName>
</protein>
<evidence type="ECO:0000313" key="1">
    <source>
        <dbReference type="EMBL" id="SCW39387.1"/>
    </source>
</evidence>
<sequence>MKHALNPSTPSTHADAYKAMALAALRADSSLSVRLARYNSHMAKARTLEAQGVAK</sequence>
<proteinExistence type="predicted"/>
<dbReference type="EMBL" id="FMTL01000001">
    <property type="protein sequence ID" value="SCW39387.1"/>
    <property type="molecule type" value="Genomic_DNA"/>
</dbReference>